<keyword evidence="6" id="KW-0833">Ubl conjugation pathway</keyword>
<sequence length="210" mass="24339">MVITSDHDYYDEMNSRLPPFICPSPRSYYDPILSRRRVQDRIQNTSGFGIDNVEDQDEEHGIQENRVLIEETSTWGEVSDEEEDYIDYEEVGSQENIETSNLDDILLLEEAYIDYFFNNSELKVMGSHENTGLLDESIIMKNLETRVFQEHSNNDENTCAVCLCDYEKDEEIGDLHCGHHFHVGCILKWLFSKNSCPMCRAIIVVVDHPS</sequence>
<dbReference type="SMART" id="SM00184">
    <property type="entry name" value="RING"/>
    <property type="match status" value="1"/>
</dbReference>
<evidence type="ECO:0000256" key="3">
    <source>
        <dbReference type="ARBA" id="ARBA00022679"/>
    </source>
</evidence>
<dbReference type="PANTHER" id="PTHR22937">
    <property type="entry name" value="E3 UBIQUITIN-PROTEIN LIGASE RNF165"/>
    <property type="match status" value="1"/>
</dbReference>
<evidence type="ECO:0000313" key="10">
    <source>
        <dbReference type="EMBL" id="GAA0143784.1"/>
    </source>
</evidence>
<keyword evidence="4" id="KW-0479">Metal-binding</keyword>
<keyword evidence="3" id="KW-0808">Transferase</keyword>
<keyword evidence="5 8" id="KW-0863">Zinc-finger</keyword>
<comment type="caution">
    <text evidence="10">The sequence shown here is derived from an EMBL/GenBank/DDBJ whole genome shotgun (WGS) entry which is preliminary data.</text>
</comment>
<dbReference type="EC" id="2.3.2.27" evidence="2"/>
<dbReference type="GO" id="GO:0008270">
    <property type="term" value="F:zinc ion binding"/>
    <property type="evidence" value="ECO:0007669"/>
    <property type="project" value="UniProtKB-KW"/>
</dbReference>
<dbReference type="InterPro" id="IPR013083">
    <property type="entry name" value="Znf_RING/FYVE/PHD"/>
</dbReference>
<dbReference type="EMBL" id="BAABME010030974">
    <property type="protein sequence ID" value="GAA0143784.1"/>
    <property type="molecule type" value="Genomic_DNA"/>
</dbReference>
<dbReference type="Pfam" id="PF13639">
    <property type="entry name" value="zf-RING_2"/>
    <property type="match status" value="1"/>
</dbReference>
<dbReference type="PANTHER" id="PTHR22937:SF222">
    <property type="entry name" value="RING-TYPE E3 UBIQUITIN TRANSFERASE"/>
    <property type="match status" value="1"/>
</dbReference>
<proteinExistence type="predicted"/>
<keyword evidence="11" id="KW-1185">Reference proteome</keyword>
<accession>A0AAV3NWS6</accession>
<reference evidence="10 11" key="1">
    <citation type="submission" date="2024-01" db="EMBL/GenBank/DDBJ databases">
        <title>The complete chloroplast genome sequence of Lithospermum erythrorhizon: insights into the phylogenetic relationship among Boraginaceae species and the maternal lineages of purple gromwells.</title>
        <authorList>
            <person name="Okada T."/>
            <person name="Watanabe K."/>
        </authorList>
    </citation>
    <scope>NUCLEOTIDE SEQUENCE [LARGE SCALE GENOMIC DNA]</scope>
</reference>
<dbReference type="Gene3D" id="3.30.40.10">
    <property type="entry name" value="Zinc/RING finger domain, C3HC4 (zinc finger)"/>
    <property type="match status" value="1"/>
</dbReference>
<evidence type="ECO:0000256" key="4">
    <source>
        <dbReference type="ARBA" id="ARBA00022723"/>
    </source>
</evidence>
<feature type="domain" description="RING-type" evidence="9">
    <location>
        <begin position="159"/>
        <end position="200"/>
    </location>
</feature>
<comment type="catalytic activity">
    <reaction evidence="1">
        <text>S-ubiquitinyl-[E2 ubiquitin-conjugating enzyme]-L-cysteine + [acceptor protein]-L-lysine = [E2 ubiquitin-conjugating enzyme]-L-cysteine + N(6)-ubiquitinyl-[acceptor protein]-L-lysine.</text>
        <dbReference type="EC" id="2.3.2.27"/>
    </reaction>
</comment>
<protein>
    <recommendedName>
        <fullName evidence="2">RING-type E3 ubiquitin transferase</fullName>
        <ecNumber evidence="2">2.3.2.27</ecNumber>
    </recommendedName>
</protein>
<evidence type="ECO:0000256" key="5">
    <source>
        <dbReference type="ARBA" id="ARBA00022771"/>
    </source>
</evidence>
<dbReference type="GO" id="GO:0005634">
    <property type="term" value="C:nucleus"/>
    <property type="evidence" value="ECO:0007669"/>
    <property type="project" value="TreeGrafter"/>
</dbReference>
<gene>
    <name evidence="10" type="ORF">LIER_42779</name>
</gene>
<evidence type="ECO:0000256" key="6">
    <source>
        <dbReference type="ARBA" id="ARBA00022786"/>
    </source>
</evidence>
<dbReference type="InterPro" id="IPR045191">
    <property type="entry name" value="MBR1/2-like"/>
</dbReference>
<dbReference type="SUPFAM" id="SSF57850">
    <property type="entry name" value="RING/U-box"/>
    <property type="match status" value="1"/>
</dbReference>
<evidence type="ECO:0000256" key="1">
    <source>
        <dbReference type="ARBA" id="ARBA00000900"/>
    </source>
</evidence>
<evidence type="ECO:0000256" key="2">
    <source>
        <dbReference type="ARBA" id="ARBA00012483"/>
    </source>
</evidence>
<evidence type="ECO:0000259" key="9">
    <source>
        <dbReference type="PROSITE" id="PS50089"/>
    </source>
</evidence>
<evidence type="ECO:0000313" key="11">
    <source>
        <dbReference type="Proteomes" id="UP001454036"/>
    </source>
</evidence>
<evidence type="ECO:0000256" key="7">
    <source>
        <dbReference type="ARBA" id="ARBA00022833"/>
    </source>
</evidence>
<dbReference type="AlphaFoldDB" id="A0AAV3NWS6"/>
<dbReference type="PROSITE" id="PS50089">
    <property type="entry name" value="ZF_RING_2"/>
    <property type="match status" value="1"/>
</dbReference>
<name>A0AAV3NWS6_LITER</name>
<organism evidence="10 11">
    <name type="scientific">Lithospermum erythrorhizon</name>
    <name type="common">Purple gromwell</name>
    <name type="synonym">Lithospermum officinale var. erythrorhizon</name>
    <dbReference type="NCBI Taxonomy" id="34254"/>
    <lineage>
        <taxon>Eukaryota</taxon>
        <taxon>Viridiplantae</taxon>
        <taxon>Streptophyta</taxon>
        <taxon>Embryophyta</taxon>
        <taxon>Tracheophyta</taxon>
        <taxon>Spermatophyta</taxon>
        <taxon>Magnoliopsida</taxon>
        <taxon>eudicotyledons</taxon>
        <taxon>Gunneridae</taxon>
        <taxon>Pentapetalae</taxon>
        <taxon>asterids</taxon>
        <taxon>lamiids</taxon>
        <taxon>Boraginales</taxon>
        <taxon>Boraginaceae</taxon>
        <taxon>Boraginoideae</taxon>
        <taxon>Lithospermeae</taxon>
        <taxon>Lithospermum</taxon>
    </lineage>
</organism>
<dbReference type="Proteomes" id="UP001454036">
    <property type="component" value="Unassembled WGS sequence"/>
</dbReference>
<keyword evidence="7" id="KW-0862">Zinc</keyword>
<dbReference type="InterPro" id="IPR001841">
    <property type="entry name" value="Znf_RING"/>
</dbReference>
<dbReference type="GO" id="GO:0061630">
    <property type="term" value="F:ubiquitin protein ligase activity"/>
    <property type="evidence" value="ECO:0007669"/>
    <property type="project" value="UniProtKB-EC"/>
</dbReference>
<evidence type="ECO:0000256" key="8">
    <source>
        <dbReference type="PROSITE-ProRule" id="PRU00175"/>
    </source>
</evidence>